<dbReference type="AlphaFoldDB" id="A0A4Y2SBU4"/>
<organism evidence="2 3">
    <name type="scientific">Araneus ventricosus</name>
    <name type="common">Orbweaver spider</name>
    <name type="synonym">Epeira ventricosa</name>
    <dbReference type="NCBI Taxonomy" id="182803"/>
    <lineage>
        <taxon>Eukaryota</taxon>
        <taxon>Metazoa</taxon>
        <taxon>Ecdysozoa</taxon>
        <taxon>Arthropoda</taxon>
        <taxon>Chelicerata</taxon>
        <taxon>Arachnida</taxon>
        <taxon>Araneae</taxon>
        <taxon>Araneomorphae</taxon>
        <taxon>Entelegynae</taxon>
        <taxon>Araneoidea</taxon>
        <taxon>Araneidae</taxon>
        <taxon>Araneus</taxon>
    </lineage>
</organism>
<evidence type="ECO:0000313" key="3">
    <source>
        <dbReference type="Proteomes" id="UP000499080"/>
    </source>
</evidence>
<dbReference type="Proteomes" id="UP000499080">
    <property type="component" value="Unassembled WGS sequence"/>
</dbReference>
<evidence type="ECO:0000256" key="1">
    <source>
        <dbReference type="SAM" id="MobiDB-lite"/>
    </source>
</evidence>
<dbReference type="OrthoDB" id="6458568at2759"/>
<keyword evidence="3" id="KW-1185">Reference proteome</keyword>
<protein>
    <submittedName>
        <fullName evidence="2">Uncharacterized protein</fullName>
    </submittedName>
</protein>
<evidence type="ECO:0000313" key="2">
    <source>
        <dbReference type="EMBL" id="GBN84779.1"/>
    </source>
</evidence>
<accession>A0A4Y2SBU4</accession>
<feature type="region of interest" description="Disordered" evidence="1">
    <location>
        <begin position="80"/>
        <end position="101"/>
    </location>
</feature>
<reference evidence="2 3" key="1">
    <citation type="journal article" date="2019" name="Sci. Rep.">
        <title>Orb-weaving spider Araneus ventricosus genome elucidates the spidroin gene catalogue.</title>
        <authorList>
            <person name="Kono N."/>
            <person name="Nakamura H."/>
            <person name="Ohtoshi R."/>
            <person name="Moran D.A.P."/>
            <person name="Shinohara A."/>
            <person name="Yoshida Y."/>
            <person name="Fujiwara M."/>
            <person name="Mori M."/>
            <person name="Tomita M."/>
            <person name="Arakawa K."/>
        </authorList>
    </citation>
    <scope>NUCLEOTIDE SEQUENCE [LARGE SCALE GENOMIC DNA]</scope>
</reference>
<dbReference type="EMBL" id="BGPR01020485">
    <property type="protein sequence ID" value="GBN84779.1"/>
    <property type="molecule type" value="Genomic_DNA"/>
</dbReference>
<comment type="caution">
    <text evidence="2">The sequence shown here is derived from an EMBL/GenBank/DDBJ whole genome shotgun (WGS) entry which is preliminary data.</text>
</comment>
<sequence>MKGLGEDKLNVSTYKAKMKKPFTFPVKNYFPNFKISPDKNKVVSTEKSKLSTAKSKEETKLFDYPIKNYSPNLEKIAAKSKTKGLGKGENEAKTSSVGDENNPEDIRILVESFRQKLSLFVEKEQEKLPNLTSKTHWLDLESNVLQKWIDSCLENSEIASTEEEEEDIEPEMYISYNKKDFNKTFFCHPSLFVPFCGSGQNIQINFANNVDLRRNHLGIHSDRLRQGEGDPWLFLHSRSDCKDEHLPESEECLWRHPQIPRSRSSTAFAVANIQLFESDIPPNHYRRHSINTPGPIFV</sequence>
<proteinExistence type="predicted"/>
<gene>
    <name evidence="2" type="ORF">AVEN_26964_1</name>
</gene>
<name>A0A4Y2SBU4_ARAVE</name>